<comment type="caution">
    <text evidence="2">The sequence shown here is derived from an EMBL/GenBank/DDBJ whole genome shotgun (WGS) entry which is preliminary data.</text>
</comment>
<dbReference type="AlphaFoldDB" id="U2DYC6"/>
<dbReference type="InterPro" id="IPR016181">
    <property type="entry name" value="Acyl_CoA_acyltransferase"/>
</dbReference>
<dbReference type="PANTHER" id="PTHR39173:SF1">
    <property type="entry name" value="ACETYLTRANSFERASE"/>
    <property type="match status" value="1"/>
</dbReference>
<proteinExistence type="predicted"/>
<dbReference type="STRING" id="1033810.HLPCO_000891"/>
<dbReference type="InterPro" id="IPR000182">
    <property type="entry name" value="GNAT_dom"/>
</dbReference>
<dbReference type="OrthoDB" id="9810615at2"/>
<dbReference type="PANTHER" id="PTHR39173">
    <property type="entry name" value="ACETYLTRANSFERASE"/>
    <property type="match status" value="1"/>
</dbReference>
<dbReference type="Proteomes" id="UP000005707">
    <property type="component" value="Unassembled WGS sequence"/>
</dbReference>
<dbReference type="InParanoid" id="U2DYC6"/>
<feature type="domain" description="N-acetyltransferase" evidence="1">
    <location>
        <begin position="2"/>
        <end position="169"/>
    </location>
</feature>
<evidence type="ECO:0000313" key="3">
    <source>
        <dbReference type="Proteomes" id="UP000005707"/>
    </source>
</evidence>
<evidence type="ECO:0000259" key="1">
    <source>
        <dbReference type="PROSITE" id="PS51186"/>
    </source>
</evidence>
<dbReference type="EMBL" id="AFNU02000002">
    <property type="protein sequence ID" value="ERJ13262.1"/>
    <property type="molecule type" value="Genomic_DNA"/>
</dbReference>
<keyword evidence="2" id="KW-0012">Acyltransferase</keyword>
<dbReference type="CDD" id="cd04301">
    <property type="entry name" value="NAT_SF"/>
    <property type="match status" value="1"/>
</dbReference>
<keyword evidence="2" id="KW-0808">Transferase</keyword>
<dbReference type="Pfam" id="PF00583">
    <property type="entry name" value="Acetyltransf_1"/>
    <property type="match status" value="1"/>
</dbReference>
<reference evidence="2 3" key="2">
    <citation type="journal article" date="2013" name="PLoS ONE">
        <title>INDIGO - INtegrated Data Warehouse of MIcrobial GenOmes with Examples from the Red Sea Extremophiles.</title>
        <authorList>
            <person name="Alam I."/>
            <person name="Antunes A."/>
            <person name="Kamau A.A."/>
            <person name="Ba Alawi W."/>
            <person name="Kalkatawi M."/>
            <person name="Stingl U."/>
            <person name="Bajic V.B."/>
        </authorList>
    </citation>
    <scope>NUCLEOTIDE SEQUENCE [LARGE SCALE GENOMIC DNA]</scope>
    <source>
        <strain evidence="2 3">SSD-17B</strain>
    </source>
</reference>
<gene>
    <name evidence="2" type="ORF">HLPCO_000891</name>
</gene>
<protein>
    <submittedName>
        <fullName evidence="2">Phospholipiddiacylglycerol acyltransferase protein</fullName>
        <ecNumber evidence="2">2.3.1.158</ecNumber>
    </submittedName>
</protein>
<dbReference type="RefSeq" id="WP_008826728.1">
    <property type="nucleotide sequence ID" value="NZ_AFNU02000002.1"/>
</dbReference>
<keyword evidence="3" id="KW-1185">Reference proteome</keyword>
<organism evidence="2 3">
    <name type="scientific">Haloplasma contractile SSD-17B</name>
    <dbReference type="NCBI Taxonomy" id="1033810"/>
    <lineage>
        <taxon>Bacteria</taxon>
        <taxon>Bacillati</taxon>
        <taxon>Mycoplasmatota</taxon>
        <taxon>Mollicutes</taxon>
        <taxon>Haloplasmatales</taxon>
        <taxon>Haloplasmataceae</taxon>
        <taxon>Haloplasma</taxon>
    </lineage>
</organism>
<dbReference type="Gene3D" id="3.40.630.30">
    <property type="match status" value="1"/>
</dbReference>
<evidence type="ECO:0000313" key="2">
    <source>
        <dbReference type="EMBL" id="ERJ13262.1"/>
    </source>
</evidence>
<accession>U2DYC6</accession>
<dbReference type="PROSITE" id="PS51186">
    <property type="entry name" value="GNAT"/>
    <property type="match status" value="1"/>
</dbReference>
<dbReference type="eggNOG" id="COG3981">
    <property type="taxonomic scope" value="Bacteria"/>
</dbReference>
<dbReference type="SUPFAM" id="SSF55729">
    <property type="entry name" value="Acyl-CoA N-acyltransferases (Nat)"/>
    <property type="match status" value="1"/>
</dbReference>
<reference evidence="2 3" key="1">
    <citation type="journal article" date="2011" name="J. Bacteriol.">
        <title>Genome sequence of Haloplasma contractile, an unusual contractile bacterium from a deep-sea anoxic brine lake.</title>
        <authorList>
            <person name="Antunes A."/>
            <person name="Alam I."/>
            <person name="El Dorry H."/>
            <person name="Siam R."/>
            <person name="Robertson A."/>
            <person name="Bajic V.B."/>
            <person name="Stingl U."/>
        </authorList>
    </citation>
    <scope>NUCLEOTIDE SEQUENCE [LARGE SCALE GENOMIC DNA]</scope>
    <source>
        <strain evidence="2 3">SSD-17B</strain>
    </source>
</reference>
<dbReference type="EC" id="2.3.1.158" evidence="2"/>
<sequence length="169" mass="19884">MIYLKKLNIEDAQKEYKFFQDTPPENGFTNEYYNISFDEFINSSIPTRINYSAGVGLKIGRVPDTYYFLWDDKEIVGIFKVRHYLNDFLRNGPGHIGFAIHPNHRGKRYAYIGLSLAIEEFKNIRCPEEDEIYLSCHLDNKASLKVQLKSGAYIHHSDEKEYYTRIKIK</sequence>
<name>U2DYC6_9MOLU</name>
<dbReference type="GO" id="GO:0046027">
    <property type="term" value="F:phospholipid:diacylglycerol acyltransferase activity"/>
    <property type="evidence" value="ECO:0007669"/>
    <property type="project" value="UniProtKB-EC"/>
</dbReference>